<dbReference type="InterPro" id="IPR029058">
    <property type="entry name" value="AB_hydrolase_fold"/>
</dbReference>
<gene>
    <name evidence="2" type="ORF">K443DRAFT_679527</name>
</gene>
<sequence>MAISGHNPWGSKRKSSPIHEVTAVDTAVLILHGEKDERIPVGQSVGFWRGLKRKATERGKKTAELIVYPREPHG</sequence>
<dbReference type="OrthoDB" id="43744at2759"/>
<dbReference type="Proteomes" id="UP000054477">
    <property type="component" value="Unassembled WGS sequence"/>
</dbReference>
<dbReference type="SUPFAM" id="SSF53474">
    <property type="entry name" value="alpha/beta-Hydrolases"/>
    <property type="match status" value="1"/>
</dbReference>
<proteinExistence type="predicted"/>
<reference evidence="2 3" key="1">
    <citation type="submission" date="2014-04" db="EMBL/GenBank/DDBJ databases">
        <authorList>
            <consortium name="DOE Joint Genome Institute"/>
            <person name="Kuo A."/>
            <person name="Kohler A."/>
            <person name="Nagy L.G."/>
            <person name="Floudas D."/>
            <person name="Copeland A."/>
            <person name="Barry K.W."/>
            <person name="Cichocki N."/>
            <person name="Veneault-Fourrey C."/>
            <person name="LaButti K."/>
            <person name="Lindquist E.A."/>
            <person name="Lipzen A."/>
            <person name="Lundell T."/>
            <person name="Morin E."/>
            <person name="Murat C."/>
            <person name="Sun H."/>
            <person name="Tunlid A."/>
            <person name="Henrissat B."/>
            <person name="Grigoriev I.V."/>
            <person name="Hibbett D.S."/>
            <person name="Martin F."/>
            <person name="Nordberg H.P."/>
            <person name="Cantor M.N."/>
            <person name="Hua S.X."/>
        </authorList>
    </citation>
    <scope>NUCLEOTIDE SEQUENCE [LARGE SCALE GENOMIC DNA]</scope>
    <source>
        <strain evidence="2 3">LaAM-08-1</strain>
    </source>
</reference>
<dbReference type="Gene3D" id="3.40.50.1820">
    <property type="entry name" value="alpha/beta hydrolase"/>
    <property type="match status" value="1"/>
</dbReference>
<dbReference type="Pfam" id="PF00326">
    <property type="entry name" value="Peptidase_S9"/>
    <property type="match status" value="1"/>
</dbReference>
<dbReference type="GO" id="GO:0008236">
    <property type="term" value="F:serine-type peptidase activity"/>
    <property type="evidence" value="ECO:0007669"/>
    <property type="project" value="InterPro"/>
</dbReference>
<dbReference type="AlphaFoldDB" id="A0A0C9X4X0"/>
<evidence type="ECO:0000259" key="1">
    <source>
        <dbReference type="Pfam" id="PF00326"/>
    </source>
</evidence>
<dbReference type="EMBL" id="KN838634">
    <property type="protein sequence ID" value="KIK00051.1"/>
    <property type="molecule type" value="Genomic_DNA"/>
</dbReference>
<dbReference type="InterPro" id="IPR001375">
    <property type="entry name" value="Peptidase_S9_cat"/>
</dbReference>
<name>A0A0C9X4X0_9AGAR</name>
<keyword evidence="3" id="KW-1185">Reference proteome</keyword>
<evidence type="ECO:0000313" key="2">
    <source>
        <dbReference type="EMBL" id="KIK00051.1"/>
    </source>
</evidence>
<accession>A0A0C9X4X0</accession>
<dbReference type="STRING" id="1095629.A0A0C9X4X0"/>
<dbReference type="GO" id="GO:0006508">
    <property type="term" value="P:proteolysis"/>
    <property type="evidence" value="ECO:0007669"/>
    <property type="project" value="InterPro"/>
</dbReference>
<evidence type="ECO:0000313" key="3">
    <source>
        <dbReference type="Proteomes" id="UP000054477"/>
    </source>
</evidence>
<organism evidence="2 3">
    <name type="scientific">Laccaria amethystina LaAM-08-1</name>
    <dbReference type="NCBI Taxonomy" id="1095629"/>
    <lineage>
        <taxon>Eukaryota</taxon>
        <taxon>Fungi</taxon>
        <taxon>Dikarya</taxon>
        <taxon>Basidiomycota</taxon>
        <taxon>Agaricomycotina</taxon>
        <taxon>Agaricomycetes</taxon>
        <taxon>Agaricomycetidae</taxon>
        <taxon>Agaricales</taxon>
        <taxon>Agaricineae</taxon>
        <taxon>Hydnangiaceae</taxon>
        <taxon>Laccaria</taxon>
    </lineage>
</organism>
<dbReference type="HOGENOM" id="CLU_2688221_0_0_1"/>
<protein>
    <recommendedName>
        <fullName evidence="1">Peptidase S9 prolyl oligopeptidase catalytic domain-containing protein</fullName>
    </recommendedName>
</protein>
<feature type="domain" description="Peptidase S9 prolyl oligopeptidase catalytic" evidence="1">
    <location>
        <begin position="14"/>
        <end position="74"/>
    </location>
</feature>
<reference evidence="3" key="2">
    <citation type="submission" date="2015-01" db="EMBL/GenBank/DDBJ databases">
        <title>Evolutionary Origins and Diversification of the Mycorrhizal Mutualists.</title>
        <authorList>
            <consortium name="DOE Joint Genome Institute"/>
            <consortium name="Mycorrhizal Genomics Consortium"/>
            <person name="Kohler A."/>
            <person name="Kuo A."/>
            <person name="Nagy L.G."/>
            <person name="Floudas D."/>
            <person name="Copeland A."/>
            <person name="Barry K.W."/>
            <person name="Cichocki N."/>
            <person name="Veneault-Fourrey C."/>
            <person name="LaButti K."/>
            <person name="Lindquist E.A."/>
            <person name="Lipzen A."/>
            <person name="Lundell T."/>
            <person name="Morin E."/>
            <person name="Murat C."/>
            <person name="Riley R."/>
            <person name="Ohm R."/>
            <person name="Sun H."/>
            <person name="Tunlid A."/>
            <person name="Henrissat B."/>
            <person name="Grigoriev I.V."/>
            <person name="Hibbett D.S."/>
            <person name="Martin F."/>
        </authorList>
    </citation>
    <scope>NUCLEOTIDE SEQUENCE [LARGE SCALE GENOMIC DNA]</scope>
    <source>
        <strain evidence="3">LaAM-08-1</strain>
    </source>
</reference>